<accession>A0A6M2BNZ2</accession>
<comment type="caution">
    <text evidence="6">The sequence shown here is derived from an EMBL/GenBank/DDBJ whole genome shotgun (WGS) entry which is preliminary data.</text>
</comment>
<proteinExistence type="predicted"/>
<dbReference type="PROSITE" id="PS50977">
    <property type="entry name" value="HTH_TETR_2"/>
    <property type="match status" value="1"/>
</dbReference>
<keyword evidence="2 4" id="KW-0238">DNA-binding</keyword>
<dbReference type="GO" id="GO:0000976">
    <property type="term" value="F:transcription cis-regulatory region binding"/>
    <property type="evidence" value="ECO:0007669"/>
    <property type="project" value="TreeGrafter"/>
</dbReference>
<dbReference type="Gene3D" id="1.10.357.10">
    <property type="entry name" value="Tetracycline Repressor, domain 2"/>
    <property type="match status" value="1"/>
</dbReference>
<protein>
    <submittedName>
        <fullName evidence="6">Helix-turn-helix transcriptional regulator</fullName>
    </submittedName>
</protein>
<dbReference type="InterPro" id="IPR001647">
    <property type="entry name" value="HTH_TetR"/>
</dbReference>
<evidence type="ECO:0000256" key="4">
    <source>
        <dbReference type="PROSITE-ProRule" id="PRU00335"/>
    </source>
</evidence>
<dbReference type="RefSeq" id="WP_166252645.1">
    <property type="nucleotide sequence ID" value="NZ_JAAMOW010000002.1"/>
</dbReference>
<keyword evidence="1" id="KW-0805">Transcription regulation</keyword>
<feature type="domain" description="HTH tetR-type" evidence="5">
    <location>
        <begin position="1"/>
        <end position="54"/>
    </location>
</feature>
<gene>
    <name evidence="6" type="ORF">G7Y85_04850</name>
</gene>
<evidence type="ECO:0000256" key="3">
    <source>
        <dbReference type="ARBA" id="ARBA00023163"/>
    </source>
</evidence>
<dbReference type="Pfam" id="PF00440">
    <property type="entry name" value="TetR_N"/>
    <property type="match status" value="1"/>
</dbReference>
<dbReference type="GO" id="GO:0003700">
    <property type="term" value="F:DNA-binding transcription factor activity"/>
    <property type="evidence" value="ECO:0007669"/>
    <property type="project" value="TreeGrafter"/>
</dbReference>
<keyword evidence="7" id="KW-1185">Reference proteome</keyword>
<evidence type="ECO:0000313" key="6">
    <source>
        <dbReference type="EMBL" id="NGY04084.1"/>
    </source>
</evidence>
<dbReference type="Proteomes" id="UP000472676">
    <property type="component" value="Unassembled WGS sequence"/>
</dbReference>
<evidence type="ECO:0000313" key="7">
    <source>
        <dbReference type="Proteomes" id="UP000472676"/>
    </source>
</evidence>
<dbReference type="SUPFAM" id="SSF46689">
    <property type="entry name" value="Homeodomain-like"/>
    <property type="match status" value="1"/>
</dbReference>
<dbReference type="PANTHER" id="PTHR30055">
    <property type="entry name" value="HTH-TYPE TRANSCRIPTIONAL REGULATOR RUTR"/>
    <property type="match status" value="1"/>
</dbReference>
<sequence>MAAALRVMEREGYSALTIRALAQELGISHSTLYNYVERIEDIEAQALQQLTAQLPLPTATTAPALRAELLSYLQAALRLLMQHPGVLFPPIGTVSWKTLHAIGERWVHALIPYAADEKTTRLAVGALVASVVVQAERVRVYGPTGVAKQLKTLEAQGLASLEDILDSMMDLVLPALRPSTENKPGHTKDKP</sequence>
<keyword evidence="3" id="KW-0804">Transcription</keyword>
<feature type="DNA-binding region" description="H-T-H motif" evidence="4">
    <location>
        <begin position="17"/>
        <end position="36"/>
    </location>
</feature>
<evidence type="ECO:0000256" key="1">
    <source>
        <dbReference type="ARBA" id="ARBA00023015"/>
    </source>
</evidence>
<dbReference type="AlphaFoldDB" id="A0A6M2BNZ2"/>
<evidence type="ECO:0000259" key="5">
    <source>
        <dbReference type="PROSITE" id="PS50977"/>
    </source>
</evidence>
<dbReference type="InterPro" id="IPR009057">
    <property type="entry name" value="Homeodomain-like_sf"/>
</dbReference>
<evidence type="ECO:0000256" key="2">
    <source>
        <dbReference type="ARBA" id="ARBA00023125"/>
    </source>
</evidence>
<dbReference type="EMBL" id="JAAMOW010000002">
    <property type="protein sequence ID" value="NGY04084.1"/>
    <property type="molecule type" value="Genomic_DNA"/>
</dbReference>
<dbReference type="InterPro" id="IPR050109">
    <property type="entry name" value="HTH-type_TetR-like_transc_reg"/>
</dbReference>
<dbReference type="PANTHER" id="PTHR30055:SF234">
    <property type="entry name" value="HTH-TYPE TRANSCRIPTIONAL REGULATOR BETI"/>
    <property type="match status" value="1"/>
</dbReference>
<organism evidence="6 7">
    <name type="scientific">Solimonas terrae</name>
    <dbReference type="NCBI Taxonomy" id="1396819"/>
    <lineage>
        <taxon>Bacteria</taxon>
        <taxon>Pseudomonadati</taxon>
        <taxon>Pseudomonadota</taxon>
        <taxon>Gammaproteobacteria</taxon>
        <taxon>Nevskiales</taxon>
        <taxon>Nevskiaceae</taxon>
        <taxon>Solimonas</taxon>
    </lineage>
</organism>
<reference evidence="6 7" key="1">
    <citation type="journal article" date="2014" name="Int. J. Syst. Evol. Microbiol.">
        <title>Solimonas terrae sp. nov., isolated from soil.</title>
        <authorList>
            <person name="Kim S.J."/>
            <person name="Moon J.Y."/>
            <person name="Weon H.Y."/>
            <person name="Ahn J.H."/>
            <person name="Chen W.M."/>
            <person name="Kwon S.W."/>
        </authorList>
    </citation>
    <scope>NUCLEOTIDE SEQUENCE [LARGE SCALE GENOMIC DNA]</scope>
    <source>
        <strain evidence="6 7">KIS83-12</strain>
    </source>
</reference>
<name>A0A6M2BNZ2_9GAMM</name>